<evidence type="ECO:0000313" key="2">
    <source>
        <dbReference type="Proteomes" id="UP000005551"/>
    </source>
</evidence>
<keyword evidence="2" id="KW-1185">Reference proteome</keyword>
<reference evidence="1 2" key="1">
    <citation type="submission" date="2012-05" db="EMBL/GenBank/DDBJ databases">
        <title>Genome sequence of Nitritalea halalkaliphila LW7.</title>
        <authorList>
            <person name="Jangir P.K."/>
            <person name="Singh A."/>
            <person name="Shivaji S."/>
            <person name="Sharma R."/>
        </authorList>
    </citation>
    <scope>NUCLEOTIDE SEQUENCE [LARGE SCALE GENOMIC DNA]</scope>
    <source>
        <strain evidence="1 2">LW7</strain>
    </source>
</reference>
<evidence type="ECO:0000313" key="1">
    <source>
        <dbReference type="EMBL" id="EIM73113.1"/>
    </source>
</evidence>
<gene>
    <name evidence="1" type="ORF">A3SI_18597</name>
</gene>
<dbReference type="Proteomes" id="UP000005551">
    <property type="component" value="Unassembled WGS sequence"/>
</dbReference>
<accession>I5BU61</accession>
<protein>
    <submittedName>
        <fullName evidence="1">Uncharacterized protein</fullName>
    </submittedName>
</protein>
<dbReference type="EMBL" id="AJYA01000067">
    <property type="protein sequence ID" value="EIM73113.1"/>
    <property type="molecule type" value="Genomic_DNA"/>
</dbReference>
<comment type="caution">
    <text evidence="1">The sequence shown here is derived from an EMBL/GenBank/DDBJ whole genome shotgun (WGS) entry which is preliminary data.</text>
</comment>
<sequence length="113" mass="12881">MSFHTLFTSRTGLFLICLFWILGSATAQNMERTLFWNAGVQRAWERDFAYSPLVYSGAAAAFTLGYAQSTERKRDEVFLHFSRIPMQNAFNAELAGTHAQVMTYTFYTTGWVA</sequence>
<name>I5BU61_9BACT</name>
<dbReference type="STRING" id="1189621.A3SI_18597"/>
<proteinExistence type="predicted"/>
<organism evidence="1 2">
    <name type="scientific">Nitritalea halalkaliphila LW7</name>
    <dbReference type="NCBI Taxonomy" id="1189621"/>
    <lineage>
        <taxon>Bacteria</taxon>
        <taxon>Pseudomonadati</taxon>
        <taxon>Bacteroidota</taxon>
        <taxon>Cytophagia</taxon>
        <taxon>Cytophagales</taxon>
        <taxon>Cyclobacteriaceae</taxon>
        <taxon>Nitritalea</taxon>
    </lineage>
</organism>
<dbReference type="AlphaFoldDB" id="I5BU61"/>